<dbReference type="Proteomes" id="UP000178684">
    <property type="component" value="Unassembled WGS sequence"/>
</dbReference>
<comment type="similarity">
    <text evidence="5 13">Belongs to the RNase HII family.</text>
</comment>
<feature type="binding site" evidence="12">
    <location>
        <position position="11"/>
    </location>
    <ligand>
        <name>a divalent metal cation</name>
        <dbReference type="ChEBI" id="CHEBI:60240"/>
    </ligand>
</feature>
<evidence type="ECO:0000313" key="16">
    <source>
        <dbReference type="Proteomes" id="UP000178684"/>
    </source>
</evidence>
<keyword evidence="8 12" id="KW-0479">Metal-binding</keyword>
<evidence type="ECO:0000256" key="4">
    <source>
        <dbReference type="ARBA" id="ARBA00004496"/>
    </source>
</evidence>
<evidence type="ECO:0000256" key="1">
    <source>
        <dbReference type="ARBA" id="ARBA00000077"/>
    </source>
</evidence>
<evidence type="ECO:0000313" key="15">
    <source>
        <dbReference type="EMBL" id="OGF82928.1"/>
    </source>
</evidence>
<keyword evidence="7 12" id="KW-0540">Nuclease</keyword>
<sequence>MAVKYIIGIDEAGRGPLAGPVTVGAVLAPINFKFFHRIRDSKQVPPSERALLFKMLKREGKIFCVSSSVSHSIIDSKGISYALRLAVKRCLEKLEIRNSELKIFLDGSLFAPEGYLQETIIKGDEKIPIISAASIIAKVSRDRKMIRLAKKYRKYNFEIHKGYGTLLHRELIKKHGLSAIHRKTFCTRLISA</sequence>
<dbReference type="InterPro" id="IPR022898">
    <property type="entry name" value="RNase_HII"/>
</dbReference>
<evidence type="ECO:0000256" key="2">
    <source>
        <dbReference type="ARBA" id="ARBA00001946"/>
    </source>
</evidence>
<dbReference type="EMBL" id="MFIE01000009">
    <property type="protein sequence ID" value="OGF82928.1"/>
    <property type="molecule type" value="Genomic_DNA"/>
</dbReference>
<comment type="catalytic activity">
    <reaction evidence="1 12 13">
        <text>Endonucleolytic cleavage to 5'-phosphomonoester.</text>
        <dbReference type="EC" id="3.1.26.4"/>
    </reaction>
</comment>
<keyword evidence="11" id="KW-0464">Manganese</keyword>
<reference evidence="15 16" key="1">
    <citation type="journal article" date="2016" name="Nat. Commun.">
        <title>Thousands of microbial genomes shed light on interconnected biogeochemical processes in an aquifer system.</title>
        <authorList>
            <person name="Anantharaman K."/>
            <person name="Brown C.T."/>
            <person name="Hug L.A."/>
            <person name="Sharon I."/>
            <person name="Castelle C.J."/>
            <person name="Probst A.J."/>
            <person name="Thomas B.C."/>
            <person name="Singh A."/>
            <person name="Wilkins M.J."/>
            <person name="Karaoz U."/>
            <person name="Brodie E.L."/>
            <person name="Williams K.H."/>
            <person name="Hubbard S.S."/>
            <person name="Banfield J.F."/>
        </authorList>
    </citation>
    <scope>NUCLEOTIDE SEQUENCE [LARGE SCALE GENOMIC DNA]</scope>
</reference>
<dbReference type="InterPro" id="IPR024567">
    <property type="entry name" value="RNase_HII/HIII_dom"/>
</dbReference>
<dbReference type="PROSITE" id="PS51975">
    <property type="entry name" value="RNASE_H_2"/>
    <property type="match status" value="1"/>
</dbReference>
<protein>
    <recommendedName>
        <fullName evidence="13">Ribonuclease</fullName>
        <ecNumber evidence="13">3.1.26.4</ecNumber>
    </recommendedName>
</protein>
<feature type="binding site" evidence="12">
    <location>
        <position position="106"/>
    </location>
    <ligand>
        <name>a divalent metal cation</name>
        <dbReference type="ChEBI" id="CHEBI:60240"/>
    </ligand>
</feature>
<name>A0A1F5X4U9_9BACT</name>
<evidence type="ECO:0000256" key="11">
    <source>
        <dbReference type="ARBA" id="ARBA00023211"/>
    </source>
</evidence>
<comment type="function">
    <text evidence="3 13">Endonuclease that specifically degrades the RNA of RNA-DNA hybrids.</text>
</comment>
<keyword evidence="10 12" id="KW-0378">Hydrolase</keyword>
<proteinExistence type="inferred from homology"/>
<dbReference type="NCBIfam" id="NF000595">
    <property type="entry name" value="PRK00015.1-3"/>
    <property type="match status" value="1"/>
</dbReference>
<evidence type="ECO:0000256" key="12">
    <source>
        <dbReference type="PROSITE-ProRule" id="PRU01319"/>
    </source>
</evidence>
<dbReference type="GO" id="GO:0032299">
    <property type="term" value="C:ribonuclease H2 complex"/>
    <property type="evidence" value="ECO:0007669"/>
    <property type="project" value="TreeGrafter"/>
</dbReference>
<evidence type="ECO:0000256" key="7">
    <source>
        <dbReference type="ARBA" id="ARBA00022722"/>
    </source>
</evidence>
<dbReference type="InterPro" id="IPR001352">
    <property type="entry name" value="RNase_HII/HIII"/>
</dbReference>
<feature type="domain" description="RNase H type-2" evidence="14">
    <location>
        <begin position="4"/>
        <end position="192"/>
    </location>
</feature>
<keyword evidence="9 12" id="KW-0255">Endonuclease</keyword>
<dbReference type="GO" id="GO:0006298">
    <property type="term" value="P:mismatch repair"/>
    <property type="evidence" value="ECO:0007669"/>
    <property type="project" value="TreeGrafter"/>
</dbReference>
<dbReference type="InterPro" id="IPR036397">
    <property type="entry name" value="RNaseH_sf"/>
</dbReference>
<evidence type="ECO:0000256" key="13">
    <source>
        <dbReference type="RuleBase" id="RU003515"/>
    </source>
</evidence>
<dbReference type="GO" id="GO:0043137">
    <property type="term" value="P:DNA replication, removal of RNA primer"/>
    <property type="evidence" value="ECO:0007669"/>
    <property type="project" value="TreeGrafter"/>
</dbReference>
<comment type="cofactor">
    <cofactor evidence="2">
        <name>Mg(2+)</name>
        <dbReference type="ChEBI" id="CHEBI:18420"/>
    </cofactor>
</comment>
<dbReference type="GO" id="GO:0005737">
    <property type="term" value="C:cytoplasm"/>
    <property type="evidence" value="ECO:0007669"/>
    <property type="project" value="UniProtKB-SubCell"/>
</dbReference>
<gene>
    <name evidence="15" type="ORF">A3B18_03965</name>
</gene>
<dbReference type="EC" id="3.1.26.4" evidence="13"/>
<comment type="subcellular location">
    <subcellularLocation>
        <location evidence="4">Cytoplasm</location>
    </subcellularLocation>
</comment>
<dbReference type="GO" id="GO:0004523">
    <property type="term" value="F:RNA-DNA hybrid ribonuclease activity"/>
    <property type="evidence" value="ECO:0007669"/>
    <property type="project" value="UniProtKB-UniRule"/>
</dbReference>
<comment type="cofactor">
    <cofactor evidence="12">
        <name>Mn(2+)</name>
        <dbReference type="ChEBI" id="CHEBI:29035"/>
    </cofactor>
    <cofactor evidence="12">
        <name>Mg(2+)</name>
        <dbReference type="ChEBI" id="CHEBI:18420"/>
    </cofactor>
    <text evidence="12">Manganese or magnesium. Binds 1 divalent metal ion per monomer in the absence of substrate. May bind a second metal ion after substrate binding.</text>
</comment>
<accession>A0A1F5X4U9</accession>
<dbReference type="GO" id="GO:0003723">
    <property type="term" value="F:RNA binding"/>
    <property type="evidence" value="ECO:0007669"/>
    <property type="project" value="UniProtKB-UniRule"/>
</dbReference>
<evidence type="ECO:0000256" key="8">
    <source>
        <dbReference type="ARBA" id="ARBA00022723"/>
    </source>
</evidence>
<comment type="caution">
    <text evidence="15">The sequence shown here is derived from an EMBL/GenBank/DDBJ whole genome shotgun (WGS) entry which is preliminary data.</text>
</comment>
<evidence type="ECO:0000256" key="5">
    <source>
        <dbReference type="ARBA" id="ARBA00007383"/>
    </source>
</evidence>
<dbReference type="SUPFAM" id="SSF53098">
    <property type="entry name" value="Ribonuclease H-like"/>
    <property type="match status" value="1"/>
</dbReference>
<organism evidence="15 16">
    <name type="scientific">Candidatus Giovannonibacteria bacterium RIFCSPLOWO2_01_FULL_46_13</name>
    <dbReference type="NCBI Taxonomy" id="1798352"/>
    <lineage>
        <taxon>Bacteria</taxon>
        <taxon>Candidatus Giovannoniibacteriota</taxon>
    </lineage>
</organism>
<evidence type="ECO:0000259" key="14">
    <source>
        <dbReference type="PROSITE" id="PS51975"/>
    </source>
</evidence>
<evidence type="ECO:0000256" key="9">
    <source>
        <dbReference type="ARBA" id="ARBA00022759"/>
    </source>
</evidence>
<dbReference type="InterPro" id="IPR012337">
    <property type="entry name" value="RNaseH-like_sf"/>
</dbReference>
<dbReference type="Gene3D" id="3.30.420.10">
    <property type="entry name" value="Ribonuclease H-like superfamily/Ribonuclease H"/>
    <property type="match status" value="1"/>
</dbReference>
<dbReference type="Pfam" id="PF01351">
    <property type="entry name" value="RNase_HII"/>
    <property type="match status" value="1"/>
</dbReference>
<dbReference type="PANTHER" id="PTHR10954">
    <property type="entry name" value="RIBONUCLEASE H2 SUBUNIT A"/>
    <property type="match status" value="1"/>
</dbReference>
<evidence type="ECO:0000256" key="10">
    <source>
        <dbReference type="ARBA" id="ARBA00022801"/>
    </source>
</evidence>
<evidence type="ECO:0000256" key="6">
    <source>
        <dbReference type="ARBA" id="ARBA00022490"/>
    </source>
</evidence>
<dbReference type="GO" id="GO:0046872">
    <property type="term" value="F:metal ion binding"/>
    <property type="evidence" value="ECO:0007669"/>
    <property type="project" value="UniProtKB-KW"/>
</dbReference>
<dbReference type="PANTHER" id="PTHR10954:SF18">
    <property type="entry name" value="RIBONUCLEASE HII"/>
    <property type="match status" value="1"/>
</dbReference>
<dbReference type="CDD" id="cd07182">
    <property type="entry name" value="RNase_HII_bacteria_HII_like"/>
    <property type="match status" value="1"/>
</dbReference>
<evidence type="ECO:0000256" key="3">
    <source>
        <dbReference type="ARBA" id="ARBA00004065"/>
    </source>
</evidence>
<dbReference type="AlphaFoldDB" id="A0A1F5X4U9"/>
<keyword evidence="6" id="KW-0963">Cytoplasm</keyword>
<feature type="binding site" evidence="12">
    <location>
        <position position="10"/>
    </location>
    <ligand>
        <name>a divalent metal cation</name>
        <dbReference type="ChEBI" id="CHEBI:60240"/>
    </ligand>
</feature>